<dbReference type="GO" id="GO:0016887">
    <property type="term" value="F:ATP hydrolysis activity"/>
    <property type="evidence" value="ECO:0007669"/>
    <property type="project" value="InterPro"/>
</dbReference>
<feature type="domain" description="AAA+ ATPase" evidence="1">
    <location>
        <begin position="543"/>
        <end position="708"/>
    </location>
</feature>
<evidence type="ECO:0000259" key="1">
    <source>
        <dbReference type="SMART" id="SM00382"/>
    </source>
</evidence>
<dbReference type="Pfam" id="PF26345">
    <property type="entry name" value="ScoMcrA_N"/>
    <property type="match status" value="1"/>
</dbReference>
<dbReference type="RefSeq" id="WP_135167159.1">
    <property type="nucleotide sequence ID" value="NZ_SPQS01000028.1"/>
</dbReference>
<proteinExistence type="predicted"/>
<organism evidence="2 3">
    <name type="scientific">Bradyrhizobium frederickii</name>
    <dbReference type="NCBI Taxonomy" id="2560054"/>
    <lineage>
        <taxon>Bacteria</taxon>
        <taxon>Pseudomonadati</taxon>
        <taxon>Pseudomonadota</taxon>
        <taxon>Alphaproteobacteria</taxon>
        <taxon>Hyphomicrobiales</taxon>
        <taxon>Nitrobacteraceae</taxon>
        <taxon>Bradyrhizobium</taxon>
    </lineage>
</organism>
<dbReference type="InterPro" id="IPR058807">
    <property type="entry name" value="ScoMcrA_N"/>
</dbReference>
<dbReference type="Pfam" id="PF12102">
    <property type="entry name" value="MrcB_N"/>
    <property type="match status" value="1"/>
</dbReference>
<dbReference type="InterPro" id="IPR003593">
    <property type="entry name" value="AAA+_ATPase"/>
</dbReference>
<dbReference type="Pfam" id="PF07728">
    <property type="entry name" value="AAA_5"/>
    <property type="match status" value="1"/>
</dbReference>
<dbReference type="Proteomes" id="UP000297700">
    <property type="component" value="Unassembled WGS sequence"/>
</dbReference>
<dbReference type="InterPro" id="IPR011704">
    <property type="entry name" value="ATPase_dyneun-rel_AAA"/>
</dbReference>
<dbReference type="EMBL" id="SPQS01000028">
    <property type="protein sequence ID" value="TFV69296.1"/>
    <property type="molecule type" value="Genomic_DNA"/>
</dbReference>
<gene>
    <name evidence="2" type="ORF">E4K64_33525</name>
</gene>
<comment type="caution">
    <text evidence="2">The sequence shown here is derived from an EMBL/GenBank/DDBJ whole genome shotgun (WGS) entry which is preliminary data.</text>
</comment>
<evidence type="ECO:0000313" key="2">
    <source>
        <dbReference type="EMBL" id="TFV69296.1"/>
    </source>
</evidence>
<dbReference type="InterPro" id="IPR052934">
    <property type="entry name" value="Methyl-DNA_Rec/Restrict_Enz"/>
</dbReference>
<dbReference type="CDD" id="cd00009">
    <property type="entry name" value="AAA"/>
    <property type="match status" value="1"/>
</dbReference>
<evidence type="ECO:0000313" key="3">
    <source>
        <dbReference type="Proteomes" id="UP000297700"/>
    </source>
</evidence>
<dbReference type="SMART" id="SM00382">
    <property type="entry name" value="AAA"/>
    <property type="match status" value="1"/>
</dbReference>
<dbReference type="PANTHER" id="PTHR37291:SF1">
    <property type="entry name" value="TYPE IV METHYL-DIRECTED RESTRICTION ENZYME ECOKMCRB SUBUNIT"/>
    <property type="match status" value="1"/>
</dbReference>
<name>A0A4Y9NQL7_9BRAD</name>
<dbReference type="SUPFAM" id="SSF52540">
    <property type="entry name" value="P-loop containing nucleoside triphosphate hydrolases"/>
    <property type="match status" value="1"/>
</dbReference>
<protein>
    <submittedName>
        <fullName evidence="2">DUF3578 domain-containing protein</fullName>
    </submittedName>
</protein>
<dbReference type="InterPro" id="IPR027417">
    <property type="entry name" value="P-loop_NTPase"/>
</dbReference>
<dbReference type="PANTHER" id="PTHR37291">
    <property type="entry name" value="5-METHYLCYTOSINE-SPECIFIC RESTRICTION ENZYME B"/>
    <property type="match status" value="1"/>
</dbReference>
<dbReference type="GO" id="GO:0005524">
    <property type="term" value="F:ATP binding"/>
    <property type="evidence" value="ECO:0007669"/>
    <property type="project" value="InterPro"/>
</dbReference>
<sequence length="805" mass="91887">MSRFYPTGAPKVLTAAQNWRDVALLRGRSIFTADQVWSTANLQELDRVFTQAPDETDRPFSAKLQDQLSACTSLVKQLAAEVLWLLLLCPSNISAERKRENIKTIWEWSQTPYPTGSEWLADDVLSGIGSGGPGYSNHRPRELTFCLNFLLSFRQLNQERQALLLTRPWEFAEWLQSVPDAQARQFRHMILHLLFPDEFERVFSAGDRKALAERFAGVSSPETNKMSAVELDRLLYQTRAKLEQEYGTAELDYYRSPLRELWQQDWQADSSAIAARHVRQAIQELKLGGMPSDARSSKYDLVEDGQRYPPKLIFSLAYKHATGKELPRNEFSGGDDTASFRILRKLGFSIVPKDLIGDLVSRFLAQADAGQDLRTSEYPKEYGSLQVKVSFGQGVFSRVPWVAFLAPGQKVSEGIYPVLLYYREAKVLILALGVSETNPPEKSWDHTSELSTVADLLREKHGREAERYGDSFVDAAFIVPDGLELNKLTERLDTVIARYERTLHSTDKAVNHRPVQELSLADLLKDIFVEREFFERLLQRLELKKNLVLQGPPGVGKTFLARRLAQAATQALESDRVGMVQFHASYAYEDFVQGYRPDGKGGFERRDGVFMRFCRRALADPARPYVFVIDEINRANLSKVFGELLMLIEGDKRTELYAVELAYSTDEDARFYVPENVHIVGLMNTADRSLALVDYALRRRFDFFSIMPGFETEQFRSHMLSRGMSDDLFSHLKQSFSELNKIIAEDRDLGPGFVIGHSFFCDLPMTGDVEDAYNEVVDLEITPLLREYWYEGARAEEWRKKLLKA</sequence>
<dbReference type="InterPro" id="IPR021961">
    <property type="entry name" value="McrB_DNA-bd"/>
</dbReference>
<dbReference type="Gene3D" id="3.30.920.90">
    <property type="match status" value="1"/>
</dbReference>
<dbReference type="AlphaFoldDB" id="A0A4Y9NQL7"/>
<dbReference type="Gene3D" id="3.40.50.300">
    <property type="entry name" value="P-loop containing nucleotide triphosphate hydrolases"/>
    <property type="match status" value="1"/>
</dbReference>
<reference evidence="2 3" key="1">
    <citation type="submission" date="2019-03" db="EMBL/GenBank/DDBJ databases">
        <title>Bradyrhizobium strains diversity.</title>
        <authorList>
            <person name="Urquiaga M.C.O."/>
            <person name="Hungria M."/>
            <person name="Delamuta J.R.M."/>
            <person name="Klepa M.S."/>
        </authorList>
    </citation>
    <scope>NUCLEOTIDE SEQUENCE [LARGE SCALE GENOMIC DNA]</scope>
    <source>
        <strain evidence="2 3">CNPSo 3426</strain>
    </source>
</reference>
<accession>A0A4Y9NQL7</accession>